<comment type="caution">
    <text evidence="2">The sequence shown here is derived from an EMBL/GenBank/DDBJ whole genome shotgun (WGS) entry which is preliminary data.</text>
</comment>
<feature type="region of interest" description="Disordered" evidence="1">
    <location>
        <begin position="171"/>
        <end position="238"/>
    </location>
</feature>
<dbReference type="EMBL" id="BQNB010014285">
    <property type="protein sequence ID" value="GJT26348.1"/>
    <property type="molecule type" value="Genomic_DNA"/>
</dbReference>
<feature type="compositionally biased region" description="Basic and acidic residues" evidence="1">
    <location>
        <begin position="251"/>
        <end position="267"/>
    </location>
</feature>
<accession>A0ABQ5CHZ2</accession>
<evidence type="ECO:0000256" key="1">
    <source>
        <dbReference type="SAM" id="MobiDB-lite"/>
    </source>
</evidence>
<reference evidence="2" key="2">
    <citation type="submission" date="2022-01" db="EMBL/GenBank/DDBJ databases">
        <authorList>
            <person name="Yamashiro T."/>
            <person name="Shiraishi A."/>
            <person name="Satake H."/>
            <person name="Nakayama K."/>
        </authorList>
    </citation>
    <scope>NUCLEOTIDE SEQUENCE</scope>
</reference>
<feature type="compositionally biased region" description="Acidic residues" evidence="1">
    <location>
        <begin position="175"/>
        <end position="184"/>
    </location>
</feature>
<sequence>MNKLLVRLNILRVTMSSSMLSVPMSVIFELSVLTPVRESPSIDIATTLPPPSISTTPFVPQQTTTLIPTPPITTDAPIINTAKIDLSAEALAALKTQVPSIVDNYLGSKVGDVFQKELKKHTADLIQKYTLQQIPEYLADHRLHHALIEALIEDENAMDKGVADIVQDHKRNHDDDEDDDDEDPLAGPNQGNQTKRRRTKDSESFKKPSTTKETPKGKSSYKGSKTGKSALAEEPVEEPIAEVVMDDAGDDVFHDDDQPQDASEPKTTKTPNPDWFTQPPRPPTPDPEWNKHLVVLDQSEQSWFIKMVSTIKDPLTFDDLMDTMIDFCKYVLNRLKIDNLTQDILLGPAYNLLKGMCSSSIELEYHF</sequence>
<name>A0ABQ5CHZ2_9ASTR</name>
<proteinExistence type="predicted"/>
<evidence type="ECO:0000313" key="3">
    <source>
        <dbReference type="Proteomes" id="UP001151760"/>
    </source>
</evidence>
<feature type="region of interest" description="Disordered" evidence="1">
    <location>
        <begin position="250"/>
        <end position="288"/>
    </location>
</feature>
<protein>
    <submittedName>
        <fullName evidence="2">Uncharacterized protein</fullName>
    </submittedName>
</protein>
<keyword evidence="3" id="KW-1185">Reference proteome</keyword>
<organism evidence="2 3">
    <name type="scientific">Tanacetum coccineum</name>
    <dbReference type="NCBI Taxonomy" id="301880"/>
    <lineage>
        <taxon>Eukaryota</taxon>
        <taxon>Viridiplantae</taxon>
        <taxon>Streptophyta</taxon>
        <taxon>Embryophyta</taxon>
        <taxon>Tracheophyta</taxon>
        <taxon>Spermatophyta</taxon>
        <taxon>Magnoliopsida</taxon>
        <taxon>eudicotyledons</taxon>
        <taxon>Gunneridae</taxon>
        <taxon>Pentapetalae</taxon>
        <taxon>asterids</taxon>
        <taxon>campanulids</taxon>
        <taxon>Asterales</taxon>
        <taxon>Asteraceae</taxon>
        <taxon>Asteroideae</taxon>
        <taxon>Anthemideae</taxon>
        <taxon>Anthemidinae</taxon>
        <taxon>Tanacetum</taxon>
    </lineage>
</organism>
<gene>
    <name evidence="2" type="ORF">Tco_0906623</name>
</gene>
<reference evidence="2" key="1">
    <citation type="journal article" date="2022" name="Int. J. Mol. Sci.">
        <title>Draft Genome of Tanacetum Coccineum: Genomic Comparison of Closely Related Tanacetum-Family Plants.</title>
        <authorList>
            <person name="Yamashiro T."/>
            <person name="Shiraishi A."/>
            <person name="Nakayama K."/>
            <person name="Satake H."/>
        </authorList>
    </citation>
    <scope>NUCLEOTIDE SEQUENCE</scope>
</reference>
<feature type="compositionally biased region" description="Low complexity" evidence="1">
    <location>
        <begin position="217"/>
        <end position="233"/>
    </location>
</feature>
<evidence type="ECO:0000313" key="2">
    <source>
        <dbReference type="EMBL" id="GJT26348.1"/>
    </source>
</evidence>
<dbReference type="Proteomes" id="UP001151760">
    <property type="component" value="Unassembled WGS sequence"/>
</dbReference>